<feature type="binding site" evidence="5">
    <location>
        <position position="140"/>
    </location>
    <ligand>
        <name>AMP</name>
        <dbReference type="ChEBI" id="CHEBI:456215"/>
    </ligand>
</feature>
<dbReference type="InterPro" id="IPR000850">
    <property type="entry name" value="Adenylat/UMP-CMP_kin"/>
</dbReference>
<dbReference type="GO" id="GO:0044209">
    <property type="term" value="P:AMP salvage"/>
    <property type="evidence" value="ECO:0007669"/>
    <property type="project" value="UniProtKB-UniRule"/>
</dbReference>
<comment type="subcellular location">
    <subcellularLocation>
        <location evidence="5 7">Cytoplasm</location>
    </subcellularLocation>
</comment>
<feature type="binding site" evidence="5">
    <location>
        <position position="166"/>
    </location>
    <ligand>
        <name>ATP</name>
        <dbReference type="ChEBI" id="CHEBI:30616"/>
    </ligand>
</feature>
<proteinExistence type="inferred from homology"/>
<name>A0A5C5UAG8_9CORY</name>
<evidence type="ECO:0000256" key="5">
    <source>
        <dbReference type="HAMAP-Rule" id="MF_00235"/>
    </source>
</evidence>
<keyword evidence="5" id="KW-0963">Cytoplasm</keyword>
<evidence type="ECO:0000256" key="1">
    <source>
        <dbReference type="ARBA" id="ARBA00022679"/>
    </source>
</evidence>
<dbReference type="RefSeq" id="WP_146325340.1">
    <property type="nucleotide sequence ID" value="NZ_BAABLR010000012.1"/>
</dbReference>
<reference evidence="8 9" key="1">
    <citation type="submission" date="2019-08" db="EMBL/GenBank/DDBJ databases">
        <authorList>
            <person name="Lei W."/>
        </authorList>
    </citation>
    <scope>NUCLEOTIDE SEQUENCE [LARGE SCALE GENOMIC DNA]</scope>
    <source>
        <strain evidence="8 9">CCUG 58627</strain>
    </source>
</reference>
<evidence type="ECO:0000256" key="7">
    <source>
        <dbReference type="RuleBase" id="RU003331"/>
    </source>
</evidence>
<comment type="caution">
    <text evidence="8">The sequence shown here is derived from an EMBL/GenBank/DDBJ whole genome shotgun (WGS) entry which is preliminary data.</text>
</comment>
<comment type="domain">
    <text evidence="5">Consists of three domains, a large central CORE domain and two small peripheral domains, NMPbind and LID, which undergo movements during catalysis. The LID domain closes over the site of phosphoryl transfer upon ATP binding. Assembling and dissambling the active center during each catalytic cycle provides an effective means to prevent ATP hydrolysis.</text>
</comment>
<comment type="pathway">
    <text evidence="5">Purine metabolism; AMP biosynthesis via salvage pathway; AMP from ADP: step 1/1.</text>
</comment>
<keyword evidence="3 5" id="KW-0547">Nucleotide-binding</keyword>
<evidence type="ECO:0000313" key="8">
    <source>
        <dbReference type="EMBL" id="TWT22803.1"/>
    </source>
</evidence>
<comment type="subunit">
    <text evidence="5 7">Monomer.</text>
</comment>
<dbReference type="EC" id="2.7.4.3" evidence="5 7"/>
<dbReference type="PRINTS" id="PR00094">
    <property type="entry name" value="ADENYLTKNASE"/>
</dbReference>
<sequence>MRLVLLGPPGAGKGTQAAILSERLGVPHISTGDLFRANIGEGTPLGIEAKQYIDAGKLVPTDVTARMVESRLDEADAANGFLLDGFPRTVEQAELLEGILGKHGHKLDGVIEYRVSEDVVVERMLSRGRADDNEETIRTRLGVYRDETAPLIGHYGDQLITIEAEGTVDEILARTLEALNA</sequence>
<dbReference type="InterPro" id="IPR033690">
    <property type="entry name" value="Adenylat_kinase_CS"/>
</dbReference>
<dbReference type="HAMAP" id="MF_00235">
    <property type="entry name" value="Adenylate_kinase_Adk"/>
    <property type="match status" value="1"/>
</dbReference>
<feature type="region of interest" description="NMP" evidence="5">
    <location>
        <begin position="30"/>
        <end position="59"/>
    </location>
</feature>
<evidence type="ECO:0000256" key="3">
    <source>
        <dbReference type="ARBA" id="ARBA00022741"/>
    </source>
</evidence>
<feature type="binding site" evidence="5">
    <location>
        <position position="127"/>
    </location>
    <ligand>
        <name>ATP</name>
        <dbReference type="ChEBI" id="CHEBI:30616"/>
    </ligand>
</feature>
<dbReference type="Proteomes" id="UP000320791">
    <property type="component" value="Unassembled WGS sequence"/>
</dbReference>
<comment type="similarity">
    <text evidence="5 6">Belongs to the adenylate kinase family.</text>
</comment>
<dbReference type="Pfam" id="PF00406">
    <property type="entry name" value="ADK"/>
    <property type="match status" value="1"/>
</dbReference>
<keyword evidence="9" id="KW-1185">Reference proteome</keyword>
<feature type="binding site" evidence="5">
    <location>
        <position position="129"/>
    </location>
    <ligand>
        <name>AMP</name>
        <dbReference type="ChEBI" id="CHEBI:456215"/>
    </ligand>
</feature>
<dbReference type="SUPFAM" id="SSF52540">
    <property type="entry name" value="P-loop containing nucleoside triphosphate hydrolases"/>
    <property type="match status" value="1"/>
</dbReference>
<feature type="binding site" evidence="5">
    <location>
        <position position="92"/>
    </location>
    <ligand>
        <name>AMP</name>
        <dbReference type="ChEBI" id="CHEBI:456215"/>
    </ligand>
</feature>
<dbReference type="InterPro" id="IPR027417">
    <property type="entry name" value="P-loop_NTPase"/>
</dbReference>
<dbReference type="NCBIfam" id="NF001381">
    <property type="entry name" value="PRK00279.1-3"/>
    <property type="match status" value="1"/>
</dbReference>
<gene>
    <name evidence="5" type="primary">adk</name>
    <name evidence="8" type="ORF">FRX94_10720</name>
</gene>
<accession>A0A5C5UAG8</accession>
<dbReference type="NCBIfam" id="NF011100">
    <property type="entry name" value="PRK14527.1"/>
    <property type="match status" value="1"/>
</dbReference>
<feature type="binding site" evidence="5">
    <location>
        <begin position="10"/>
        <end position="15"/>
    </location>
    <ligand>
        <name>ATP</name>
        <dbReference type="ChEBI" id="CHEBI:30616"/>
    </ligand>
</feature>
<keyword evidence="4 5" id="KW-0418">Kinase</keyword>
<keyword evidence="2 5" id="KW-0545">Nucleotide biosynthesis</keyword>
<evidence type="ECO:0000256" key="2">
    <source>
        <dbReference type="ARBA" id="ARBA00022727"/>
    </source>
</evidence>
<dbReference type="UniPathway" id="UPA00588">
    <property type="reaction ID" value="UER00649"/>
</dbReference>
<dbReference type="CDD" id="cd01428">
    <property type="entry name" value="ADK"/>
    <property type="match status" value="1"/>
</dbReference>
<comment type="caution">
    <text evidence="5">Lacks conserved residue(s) required for the propagation of feature annotation.</text>
</comment>
<dbReference type="GO" id="GO:0005737">
    <property type="term" value="C:cytoplasm"/>
    <property type="evidence" value="ECO:0007669"/>
    <property type="project" value="UniProtKB-SubCell"/>
</dbReference>
<feature type="binding site" evidence="5">
    <location>
        <begin position="85"/>
        <end position="88"/>
    </location>
    <ligand>
        <name>AMP</name>
        <dbReference type="ChEBI" id="CHEBI:456215"/>
    </ligand>
</feature>
<comment type="function">
    <text evidence="5">Catalyzes the reversible transfer of the terminal phosphate group between ATP and AMP. Plays an important role in cellular energy homeostasis and in adenine nucleotide metabolism.</text>
</comment>
<evidence type="ECO:0000256" key="6">
    <source>
        <dbReference type="RuleBase" id="RU003330"/>
    </source>
</evidence>
<dbReference type="Gene3D" id="3.40.50.300">
    <property type="entry name" value="P-loop containing nucleotide triphosphate hydrolases"/>
    <property type="match status" value="1"/>
</dbReference>
<dbReference type="OrthoDB" id="9805030at2"/>
<feature type="binding site" evidence="5">
    <location>
        <position position="36"/>
    </location>
    <ligand>
        <name>AMP</name>
        <dbReference type="ChEBI" id="CHEBI:456215"/>
    </ligand>
</feature>
<protein>
    <recommendedName>
        <fullName evidence="5 7">Adenylate kinase</fullName>
        <shortName evidence="5">AK</shortName>
        <ecNumber evidence="5 7">2.7.4.3</ecNumber>
    </recommendedName>
    <alternativeName>
        <fullName evidence="5">ATP-AMP transphosphorylase</fullName>
    </alternativeName>
    <alternativeName>
        <fullName evidence="5">ATP:AMP phosphotransferase</fullName>
    </alternativeName>
    <alternativeName>
        <fullName evidence="5">Adenylate monophosphate kinase</fullName>
    </alternativeName>
</protein>
<evidence type="ECO:0000256" key="4">
    <source>
        <dbReference type="ARBA" id="ARBA00022777"/>
    </source>
</evidence>
<dbReference type="PANTHER" id="PTHR23359">
    <property type="entry name" value="NUCLEOTIDE KINASE"/>
    <property type="match status" value="1"/>
</dbReference>
<dbReference type="GO" id="GO:0004017">
    <property type="term" value="F:AMP kinase activity"/>
    <property type="evidence" value="ECO:0007669"/>
    <property type="project" value="UniProtKB-UniRule"/>
</dbReference>
<dbReference type="EMBL" id="VOHM01000027">
    <property type="protein sequence ID" value="TWT22803.1"/>
    <property type="molecule type" value="Genomic_DNA"/>
</dbReference>
<comment type="catalytic activity">
    <reaction evidence="5 7">
        <text>AMP + ATP = 2 ADP</text>
        <dbReference type="Rhea" id="RHEA:12973"/>
        <dbReference type="ChEBI" id="CHEBI:30616"/>
        <dbReference type="ChEBI" id="CHEBI:456215"/>
        <dbReference type="ChEBI" id="CHEBI:456216"/>
        <dbReference type="EC" id="2.7.4.3"/>
    </reaction>
</comment>
<keyword evidence="5 7" id="KW-0067">ATP-binding</keyword>
<evidence type="ECO:0000313" key="9">
    <source>
        <dbReference type="Proteomes" id="UP000320791"/>
    </source>
</evidence>
<organism evidence="8 9">
    <name type="scientific">Corynebacterium canis</name>
    <dbReference type="NCBI Taxonomy" id="679663"/>
    <lineage>
        <taxon>Bacteria</taxon>
        <taxon>Bacillati</taxon>
        <taxon>Actinomycetota</taxon>
        <taxon>Actinomycetes</taxon>
        <taxon>Mycobacteriales</taxon>
        <taxon>Corynebacteriaceae</taxon>
        <taxon>Corynebacterium</taxon>
    </lineage>
</organism>
<dbReference type="NCBIfam" id="NF011104">
    <property type="entry name" value="PRK14531.1"/>
    <property type="match status" value="1"/>
</dbReference>
<dbReference type="GO" id="GO:0005524">
    <property type="term" value="F:ATP binding"/>
    <property type="evidence" value="ECO:0007669"/>
    <property type="project" value="UniProtKB-UniRule"/>
</dbReference>
<keyword evidence="1 5" id="KW-0808">Transferase</keyword>
<feature type="binding site" evidence="5">
    <location>
        <position position="31"/>
    </location>
    <ligand>
        <name>AMP</name>
        <dbReference type="ChEBI" id="CHEBI:456215"/>
    </ligand>
</feature>
<dbReference type="AlphaFoldDB" id="A0A5C5UAG8"/>
<dbReference type="PROSITE" id="PS00113">
    <property type="entry name" value="ADENYLATE_KINASE"/>
    <property type="match status" value="1"/>
</dbReference>
<feature type="binding site" evidence="5">
    <location>
        <begin position="57"/>
        <end position="59"/>
    </location>
    <ligand>
        <name>AMP</name>
        <dbReference type="ChEBI" id="CHEBI:456215"/>
    </ligand>
</feature>